<gene>
    <name evidence="2" type="ORF">CYLTODRAFT_491715</name>
</gene>
<protein>
    <submittedName>
        <fullName evidence="2">Uncharacterized protein</fullName>
    </submittedName>
</protein>
<feature type="region of interest" description="Disordered" evidence="1">
    <location>
        <begin position="614"/>
        <end position="705"/>
    </location>
</feature>
<feature type="region of interest" description="Disordered" evidence="1">
    <location>
        <begin position="552"/>
        <end position="599"/>
    </location>
</feature>
<keyword evidence="3" id="KW-1185">Reference proteome</keyword>
<feature type="compositionally biased region" description="Polar residues" evidence="1">
    <location>
        <begin position="301"/>
        <end position="314"/>
    </location>
</feature>
<organism evidence="2 3">
    <name type="scientific">Cylindrobasidium torrendii FP15055 ss-10</name>
    <dbReference type="NCBI Taxonomy" id="1314674"/>
    <lineage>
        <taxon>Eukaryota</taxon>
        <taxon>Fungi</taxon>
        <taxon>Dikarya</taxon>
        <taxon>Basidiomycota</taxon>
        <taxon>Agaricomycotina</taxon>
        <taxon>Agaricomycetes</taxon>
        <taxon>Agaricomycetidae</taxon>
        <taxon>Agaricales</taxon>
        <taxon>Marasmiineae</taxon>
        <taxon>Physalacriaceae</taxon>
        <taxon>Cylindrobasidium</taxon>
    </lineage>
</organism>
<feature type="compositionally biased region" description="Low complexity" evidence="1">
    <location>
        <begin position="59"/>
        <end position="77"/>
    </location>
</feature>
<evidence type="ECO:0000313" key="2">
    <source>
        <dbReference type="EMBL" id="KIY66134.1"/>
    </source>
</evidence>
<feature type="compositionally biased region" description="Low complexity" evidence="1">
    <location>
        <begin position="89"/>
        <end position="112"/>
    </location>
</feature>
<proteinExistence type="predicted"/>
<reference evidence="2 3" key="1">
    <citation type="journal article" date="2015" name="Fungal Genet. Biol.">
        <title>Evolution of novel wood decay mechanisms in Agaricales revealed by the genome sequences of Fistulina hepatica and Cylindrobasidium torrendii.</title>
        <authorList>
            <person name="Floudas D."/>
            <person name="Held B.W."/>
            <person name="Riley R."/>
            <person name="Nagy L.G."/>
            <person name="Koehler G."/>
            <person name="Ransdell A.S."/>
            <person name="Younus H."/>
            <person name="Chow J."/>
            <person name="Chiniquy J."/>
            <person name="Lipzen A."/>
            <person name="Tritt A."/>
            <person name="Sun H."/>
            <person name="Haridas S."/>
            <person name="LaButti K."/>
            <person name="Ohm R.A."/>
            <person name="Kues U."/>
            <person name="Blanchette R.A."/>
            <person name="Grigoriev I.V."/>
            <person name="Minto R.E."/>
            <person name="Hibbett D.S."/>
        </authorList>
    </citation>
    <scope>NUCLEOTIDE SEQUENCE [LARGE SCALE GENOMIC DNA]</scope>
    <source>
        <strain evidence="2 3">FP15055 ss-10</strain>
    </source>
</reference>
<feature type="compositionally biased region" description="Low complexity" evidence="1">
    <location>
        <begin position="252"/>
        <end position="275"/>
    </location>
</feature>
<feature type="compositionally biased region" description="Pro residues" evidence="1">
    <location>
        <begin position="673"/>
        <end position="687"/>
    </location>
</feature>
<evidence type="ECO:0000256" key="1">
    <source>
        <dbReference type="SAM" id="MobiDB-lite"/>
    </source>
</evidence>
<feature type="compositionally biased region" description="Polar residues" evidence="1">
    <location>
        <begin position="78"/>
        <end position="88"/>
    </location>
</feature>
<feature type="compositionally biased region" description="Basic and acidic residues" evidence="1">
    <location>
        <begin position="574"/>
        <end position="588"/>
    </location>
</feature>
<dbReference type="Proteomes" id="UP000054007">
    <property type="component" value="Unassembled WGS sequence"/>
</dbReference>
<feature type="compositionally biased region" description="Basic and acidic residues" evidence="1">
    <location>
        <begin position="164"/>
        <end position="194"/>
    </location>
</feature>
<name>A0A0D7B7H4_9AGAR</name>
<evidence type="ECO:0000313" key="3">
    <source>
        <dbReference type="Proteomes" id="UP000054007"/>
    </source>
</evidence>
<sequence length="705" mass="75721">MATRTTTARLPPPTQAPQTRPPTSEARPSTSTTQARHQNTTTHATASYGTASRSTAVTPAVRSAATSRAPSPSRAKAQTTSQAIPSSSRAIPTTSTRPAATPTSSRPTASGRHTPIQPVPTWNPERGAIWNPNLYAGEPADYHIPSKVAGPAYTKGAPNSSSYDYDRKHEREYERRKELEYERKQQEREYERRRSGTASRPASRPTSPTARPTPTTKTPIVLGTAKPPPGPKYPLTGPAKSTVPQPPPRSATPPTRTATPPNRSQTPPSRTTTPTARLKKETRSPPLSPLKASFVPGQIERSGSFSPENTSSSAVPRKLVKRRPGSASMSTPPPSGDDPFVYVDPRGGAYADTRGGASSSRLGGDGNVQRQVFTREQEPVPISSLVRRAHVRNVSSDAVPSRHAVDSSRYPTSTPAPREKDRRWPIIEEDSFDVPASKRGGCAPFVERQGNETLASAIARAARANDVEAALTIGDRPSREMPTLRARRHTLAAEPIKTPTTSVYKATPTVANPSTSSTAAPTTIRYLSNGAPIDMRDTDIGSIFAVTIPDTDKSEHSGWLSDRGWPLGRRNKSHEKESRRSKSKDASSKRKSKDASALVPIKASLDPLFSSLNPISKHGGATAKHGSSTTAHGRRNSFASSLEEFPKRSPGYGHVRRKSVAGAPEASQTPTSVPAPPPLKKPAPAPKWPAGTRFHENMSVYSRAS</sequence>
<feature type="compositionally biased region" description="Low complexity" evidence="1">
    <location>
        <begin position="197"/>
        <end position="219"/>
    </location>
</feature>
<dbReference type="EMBL" id="KN880564">
    <property type="protein sequence ID" value="KIY66134.1"/>
    <property type="molecule type" value="Genomic_DNA"/>
</dbReference>
<feature type="compositionally biased region" description="Low complexity" evidence="1">
    <location>
        <begin position="233"/>
        <end position="243"/>
    </location>
</feature>
<feature type="region of interest" description="Disordered" evidence="1">
    <location>
        <begin position="1"/>
        <end position="420"/>
    </location>
</feature>
<accession>A0A0D7B7H4</accession>
<dbReference type="AlphaFoldDB" id="A0A0D7B7H4"/>
<feature type="compositionally biased region" description="Polar residues" evidence="1">
    <location>
        <begin position="26"/>
        <end position="57"/>
    </location>
</feature>